<accession>A0A366DV06</accession>
<dbReference type="AlphaFoldDB" id="A0A366DV06"/>
<evidence type="ECO:0000313" key="6">
    <source>
        <dbReference type="EMBL" id="RBO93930.1"/>
    </source>
</evidence>
<proteinExistence type="predicted"/>
<organism evidence="6 7">
    <name type="scientific">Nocardia puris</name>
    <dbReference type="NCBI Taxonomy" id="208602"/>
    <lineage>
        <taxon>Bacteria</taxon>
        <taxon>Bacillati</taxon>
        <taxon>Actinomycetota</taxon>
        <taxon>Actinomycetes</taxon>
        <taxon>Mycobacteriales</taxon>
        <taxon>Nocardiaceae</taxon>
        <taxon>Nocardia</taxon>
    </lineage>
</organism>
<dbReference type="RefSeq" id="WP_067501814.1">
    <property type="nucleotide sequence ID" value="NZ_CP107943.1"/>
</dbReference>
<keyword evidence="1" id="KW-0805">Transcription regulation</keyword>
<dbReference type="Gene3D" id="1.10.10.10">
    <property type="entry name" value="Winged helix-like DNA-binding domain superfamily/Winged helix DNA-binding domain"/>
    <property type="match status" value="1"/>
</dbReference>
<dbReference type="PROSITE" id="PS51118">
    <property type="entry name" value="HTH_HXLR"/>
    <property type="match status" value="1"/>
</dbReference>
<evidence type="ECO:0000259" key="5">
    <source>
        <dbReference type="PROSITE" id="PS51118"/>
    </source>
</evidence>
<comment type="caution">
    <text evidence="6">The sequence shown here is derived from an EMBL/GenBank/DDBJ whole genome shotgun (WGS) entry which is preliminary data.</text>
</comment>
<evidence type="ECO:0000256" key="2">
    <source>
        <dbReference type="ARBA" id="ARBA00023125"/>
    </source>
</evidence>
<evidence type="ECO:0000313" key="7">
    <source>
        <dbReference type="Proteomes" id="UP000252586"/>
    </source>
</evidence>
<keyword evidence="2" id="KW-0238">DNA-binding</keyword>
<dbReference type="EMBL" id="QNRE01000002">
    <property type="protein sequence ID" value="RBO93930.1"/>
    <property type="molecule type" value="Genomic_DNA"/>
</dbReference>
<dbReference type="InterPro" id="IPR002577">
    <property type="entry name" value="HTH_HxlR"/>
</dbReference>
<dbReference type="SUPFAM" id="SSF46785">
    <property type="entry name" value="Winged helix' DNA-binding domain"/>
    <property type="match status" value="1"/>
</dbReference>
<dbReference type="InterPro" id="IPR036390">
    <property type="entry name" value="WH_DNA-bd_sf"/>
</dbReference>
<sequence length="145" mass="15800">MAHQTVGYASMDFLNSCRAPDAAPDPACPVEIALAALRGRWTPLVVLELLRGPRGFSDIARALPSLSDKVLTDRLTQLTKAGVIDRTRTPGWPPRVSYTLTERGRTLVPVLQALWQWGSNTPSSPPPSAMSDAVPDHHRAEPGRR</sequence>
<dbReference type="Proteomes" id="UP000252586">
    <property type="component" value="Unassembled WGS sequence"/>
</dbReference>
<keyword evidence="7" id="KW-1185">Reference proteome</keyword>
<feature type="compositionally biased region" description="Basic and acidic residues" evidence="4">
    <location>
        <begin position="134"/>
        <end position="145"/>
    </location>
</feature>
<reference evidence="6 7" key="1">
    <citation type="submission" date="2018-06" db="EMBL/GenBank/DDBJ databases">
        <title>Genomic Encyclopedia of Type Strains, Phase IV (KMG-IV): sequencing the most valuable type-strain genomes for metagenomic binning, comparative biology and taxonomic classification.</title>
        <authorList>
            <person name="Goeker M."/>
        </authorList>
    </citation>
    <scope>NUCLEOTIDE SEQUENCE [LARGE SCALE GENOMIC DNA]</scope>
    <source>
        <strain evidence="6 7">DSM 44599</strain>
    </source>
</reference>
<dbReference type="GO" id="GO:0003677">
    <property type="term" value="F:DNA binding"/>
    <property type="evidence" value="ECO:0007669"/>
    <property type="project" value="UniProtKB-KW"/>
</dbReference>
<dbReference type="STRING" id="1210090.GCA_001613185_00275"/>
<gene>
    <name evidence="6" type="ORF">DFR74_102350</name>
</gene>
<protein>
    <submittedName>
        <fullName evidence="6">HxlR family transcriptional regulator</fullName>
    </submittedName>
</protein>
<feature type="region of interest" description="Disordered" evidence="4">
    <location>
        <begin position="118"/>
        <end position="145"/>
    </location>
</feature>
<dbReference type="PANTHER" id="PTHR33204:SF18">
    <property type="entry name" value="TRANSCRIPTIONAL REGULATORY PROTEIN"/>
    <property type="match status" value="1"/>
</dbReference>
<dbReference type="InterPro" id="IPR036388">
    <property type="entry name" value="WH-like_DNA-bd_sf"/>
</dbReference>
<name>A0A366DV06_9NOCA</name>
<dbReference type="Pfam" id="PF01638">
    <property type="entry name" value="HxlR"/>
    <property type="match status" value="1"/>
</dbReference>
<feature type="domain" description="HTH hxlR-type" evidence="5">
    <location>
        <begin position="28"/>
        <end position="126"/>
    </location>
</feature>
<evidence type="ECO:0000256" key="3">
    <source>
        <dbReference type="ARBA" id="ARBA00023163"/>
    </source>
</evidence>
<dbReference type="PANTHER" id="PTHR33204">
    <property type="entry name" value="TRANSCRIPTIONAL REGULATOR, MARR FAMILY"/>
    <property type="match status" value="1"/>
</dbReference>
<evidence type="ECO:0000256" key="4">
    <source>
        <dbReference type="SAM" id="MobiDB-lite"/>
    </source>
</evidence>
<keyword evidence="3" id="KW-0804">Transcription</keyword>
<evidence type="ECO:0000256" key="1">
    <source>
        <dbReference type="ARBA" id="ARBA00023015"/>
    </source>
</evidence>